<feature type="domain" description="DUF4426" evidence="2">
    <location>
        <begin position="35"/>
        <end position="152"/>
    </location>
</feature>
<evidence type="ECO:0000259" key="2">
    <source>
        <dbReference type="Pfam" id="PF14467"/>
    </source>
</evidence>
<gene>
    <name evidence="3" type="ORF">ACFOEE_05625</name>
</gene>
<evidence type="ECO:0000256" key="1">
    <source>
        <dbReference type="SAM" id="SignalP"/>
    </source>
</evidence>
<evidence type="ECO:0000313" key="3">
    <source>
        <dbReference type="EMBL" id="MFC3031990.1"/>
    </source>
</evidence>
<feature type="chain" id="PRO_5045258492" evidence="1">
    <location>
        <begin position="25"/>
        <end position="152"/>
    </location>
</feature>
<protein>
    <submittedName>
        <fullName evidence="3">DUF4426 domain-containing protein</fullName>
    </submittedName>
</protein>
<organism evidence="3 4">
    <name type="scientific">Pseudoalteromonas fenneropenaei</name>
    <dbReference type="NCBI Taxonomy" id="1737459"/>
    <lineage>
        <taxon>Bacteria</taxon>
        <taxon>Pseudomonadati</taxon>
        <taxon>Pseudomonadota</taxon>
        <taxon>Gammaproteobacteria</taxon>
        <taxon>Alteromonadales</taxon>
        <taxon>Pseudoalteromonadaceae</taxon>
        <taxon>Pseudoalteromonas</taxon>
    </lineage>
</organism>
<dbReference type="RefSeq" id="WP_377121775.1">
    <property type="nucleotide sequence ID" value="NZ_JBHRSD010000010.1"/>
</dbReference>
<reference evidence="4" key="1">
    <citation type="journal article" date="2019" name="Int. J. Syst. Evol. Microbiol.">
        <title>The Global Catalogue of Microorganisms (GCM) 10K type strain sequencing project: providing services to taxonomists for standard genome sequencing and annotation.</title>
        <authorList>
            <consortium name="The Broad Institute Genomics Platform"/>
            <consortium name="The Broad Institute Genome Sequencing Center for Infectious Disease"/>
            <person name="Wu L."/>
            <person name="Ma J."/>
        </authorList>
    </citation>
    <scope>NUCLEOTIDE SEQUENCE [LARGE SCALE GENOMIC DNA]</scope>
    <source>
        <strain evidence="4">KCTC 42730</strain>
    </source>
</reference>
<dbReference type="Pfam" id="PF14467">
    <property type="entry name" value="DUF4426"/>
    <property type="match status" value="1"/>
</dbReference>
<feature type="signal peptide" evidence="1">
    <location>
        <begin position="1"/>
        <end position="24"/>
    </location>
</feature>
<dbReference type="InterPro" id="IPR025218">
    <property type="entry name" value="DUF4426"/>
</dbReference>
<proteinExistence type="predicted"/>
<keyword evidence="4" id="KW-1185">Reference proteome</keyword>
<sequence length="152" mass="17210">MNKLITWAALSIASLIFTATHAKAEQAEVQGGQFQTLGDWQVHYLAFPSTFVQPNIAKNYGLKRSNRTALVNISVLANSAGNPAQHVTISGVARNLLGNAQTLSFKEVTEGEAIYYLAQFDYYNEELYRFELVIRQNNQEQRLNFQQKFYVD</sequence>
<keyword evidence="1" id="KW-0732">Signal</keyword>
<dbReference type="Gene3D" id="2.60.40.3340">
    <property type="entry name" value="Domain of unknown function DUF4426"/>
    <property type="match status" value="1"/>
</dbReference>
<name>A0ABV7CHB8_9GAMM</name>
<dbReference type="Proteomes" id="UP001595453">
    <property type="component" value="Unassembled WGS sequence"/>
</dbReference>
<accession>A0ABV7CHB8</accession>
<evidence type="ECO:0000313" key="4">
    <source>
        <dbReference type="Proteomes" id="UP001595453"/>
    </source>
</evidence>
<dbReference type="EMBL" id="JBHRSD010000010">
    <property type="protein sequence ID" value="MFC3031990.1"/>
    <property type="molecule type" value="Genomic_DNA"/>
</dbReference>
<comment type="caution">
    <text evidence="3">The sequence shown here is derived from an EMBL/GenBank/DDBJ whole genome shotgun (WGS) entry which is preliminary data.</text>
</comment>